<dbReference type="InterPro" id="IPR041483">
    <property type="entry name" value="TetR_C_34"/>
</dbReference>
<dbReference type="Pfam" id="PF00440">
    <property type="entry name" value="TetR_N"/>
    <property type="match status" value="1"/>
</dbReference>
<dbReference type="Pfam" id="PF17929">
    <property type="entry name" value="TetR_C_34"/>
    <property type="match status" value="1"/>
</dbReference>
<dbReference type="InterPro" id="IPR009057">
    <property type="entry name" value="Homeodomain-like_sf"/>
</dbReference>
<evidence type="ECO:0000313" key="5">
    <source>
        <dbReference type="Proteomes" id="UP000249886"/>
    </source>
</evidence>
<evidence type="ECO:0000259" key="3">
    <source>
        <dbReference type="PROSITE" id="PS50977"/>
    </source>
</evidence>
<dbReference type="SUPFAM" id="SSF46689">
    <property type="entry name" value="Homeodomain-like"/>
    <property type="match status" value="1"/>
</dbReference>
<dbReference type="InterPro" id="IPR001647">
    <property type="entry name" value="HTH_TetR"/>
</dbReference>
<sequence>MPESFRRAHTDEQRKIRSEVILDTTRRMLATTRVPDLSLNAIAREVGLAKSNVLRYFHSREAILLSLLTTEYTTWVTNVTAAANDCTSPEALAAVLAQKACAQPLFPPLLSELTNTLEHNITVDDVVNFKTQILHQVKTLTDFVHETCPELSECPDLPLIAGIHAHICYAWGVGHPAPTLVQASATNSAIPSHAGQQEDIMRELMTAHLQGLSAPPTHRDGAN</sequence>
<feature type="domain" description="HTH tetR-type" evidence="3">
    <location>
        <begin position="15"/>
        <end position="75"/>
    </location>
</feature>
<evidence type="ECO:0000313" key="4">
    <source>
        <dbReference type="EMBL" id="SPW31865.1"/>
    </source>
</evidence>
<name>A0A8B4H9P1_9CORY</name>
<gene>
    <name evidence="4" type="ORF">NCTC10254_02265</name>
</gene>
<reference evidence="4 5" key="1">
    <citation type="submission" date="2018-06" db="EMBL/GenBank/DDBJ databases">
        <authorList>
            <consortium name="Pathogen Informatics"/>
            <person name="Doyle S."/>
        </authorList>
    </citation>
    <scope>NUCLEOTIDE SEQUENCE [LARGE SCALE GENOMIC DNA]</scope>
    <source>
        <strain evidence="4 5">NCTC10254</strain>
    </source>
</reference>
<dbReference type="RefSeq" id="WP_005527445.1">
    <property type="nucleotide sequence ID" value="NZ_CP050134.2"/>
</dbReference>
<dbReference type="GO" id="GO:0003677">
    <property type="term" value="F:DNA binding"/>
    <property type="evidence" value="ECO:0007669"/>
    <property type="project" value="UniProtKB-UniRule"/>
</dbReference>
<dbReference type="EMBL" id="UARK01000032">
    <property type="protein sequence ID" value="SPW31865.1"/>
    <property type="molecule type" value="Genomic_DNA"/>
</dbReference>
<dbReference type="Gene3D" id="1.10.357.10">
    <property type="entry name" value="Tetracycline Repressor, domain 2"/>
    <property type="match status" value="1"/>
</dbReference>
<feature type="DNA-binding region" description="H-T-H motif" evidence="2">
    <location>
        <begin position="38"/>
        <end position="57"/>
    </location>
</feature>
<dbReference type="GeneID" id="84574922"/>
<evidence type="ECO:0000256" key="1">
    <source>
        <dbReference type="ARBA" id="ARBA00023125"/>
    </source>
</evidence>
<dbReference type="AlphaFoldDB" id="A0A8B4H9P1"/>
<organism evidence="4 5">
    <name type="scientific">Corynebacterium matruchotii</name>
    <dbReference type="NCBI Taxonomy" id="43768"/>
    <lineage>
        <taxon>Bacteria</taxon>
        <taxon>Bacillati</taxon>
        <taxon>Actinomycetota</taxon>
        <taxon>Actinomycetes</taxon>
        <taxon>Mycobacteriales</taxon>
        <taxon>Corynebacteriaceae</taxon>
        <taxon>Corynebacterium</taxon>
    </lineage>
</organism>
<dbReference type="PROSITE" id="PS50977">
    <property type="entry name" value="HTH_TETR_2"/>
    <property type="match status" value="1"/>
</dbReference>
<evidence type="ECO:0000256" key="2">
    <source>
        <dbReference type="PROSITE-ProRule" id="PRU00335"/>
    </source>
</evidence>
<comment type="caution">
    <text evidence="4">The sequence shown here is derived from an EMBL/GenBank/DDBJ whole genome shotgun (WGS) entry which is preliminary data.</text>
</comment>
<accession>A0A8B4H9P1</accession>
<keyword evidence="1 2" id="KW-0238">DNA-binding</keyword>
<protein>
    <submittedName>
        <fullName evidence="4">Pyrimidine utilization regulatory protein R</fullName>
    </submittedName>
</protein>
<dbReference type="Proteomes" id="UP000249886">
    <property type="component" value="Unassembled WGS sequence"/>
</dbReference>
<proteinExistence type="predicted"/>